<protein>
    <submittedName>
        <fullName evidence="2">Uncharacterized protein</fullName>
    </submittedName>
</protein>
<feature type="region of interest" description="Disordered" evidence="1">
    <location>
        <begin position="41"/>
        <end position="60"/>
    </location>
</feature>
<evidence type="ECO:0000313" key="3">
    <source>
        <dbReference type="Proteomes" id="UP000053593"/>
    </source>
</evidence>
<name>A0A0D0B9Y7_9AGAR</name>
<evidence type="ECO:0000313" key="2">
    <source>
        <dbReference type="EMBL" id="KIK51051.1"/>
    </source>
</evidence>
<dbReference type="EMBL" id="KN834874">
    <property type="protein sequence ID" value="KIK51051.1"/>
    <property type="molecule type" value="Genomic_DNA"/>
</dbReference>
<dbReference type="HOGENOM" id="CLU_2941955_0_0_1"/>
<evidence type="ECO:0000256" key="1">
    <source>
        <dbReference type="SAM" id="MobiDB-lite"/>
    </source>
</evidence>
<dbReference type="AlphaFoldDB" id="A0A0D0B9Y7"/>
<keyword evidence="3" id="KW-1185">Reference proteome</keyword>
<sequence length="60" mass="6760">MQSPQPAAYLIQQEDRFQEELVPAGCGTGIVADREQHRIAQARPKSYSTKQESLASAWRE</sequence>
<gene>
    <name evidence="2" type="ORF">GYMLUDRAFT_407943</name>
</gene>
<dbReference type="Proteomes" id="UP000053593">
    <property type="component" value="Unassembled WGS sequence"/>
</dbReference>
<accession>A0A0D0B9Y7</accession>
<reference evidence="2 3" key="1">
    <citation type="submission" date="2014-04" db="EMBL/GenBank/DDBJ databases">
        <title>Evolutionary Origins and Diversification of the Mycorrhizal Mutualists.</title>
        <authorList>
            <consortium name="DOE Joint Genome Institute"/>
            <consortium name="Mycorrhizal Genomics Consortium"/>
            <person name="Kohler A."/>
            <person name="Kuo A."/>
            <person name="Nagy L.G."/>
            <person name="Floudas D."/>
            <person name="Copeland A."/>
            <person name="Barry K.W."/>
            <person name="Cichocki N."/>
            <person name="Veneault-Fourrey C."/>
            <person name="LaButti K."/>
            <person name="Lindquist E.A."/>
            <person name="Lipzen A."/>
            <person name="Lundell T."/>
            <person name="Morin E."/>
            <person name="Murat C."/>
            <person name="Riley R."/>
            <person name="Ohm R."/>
            <person name="Sun H."/>
            <person name="Tunlid A."/>
            <person name="Henrissat B."/>
            <person name="Grigoriev I.V."/>
            <person name="Hibbett D.S."/>
            <person name="Martin F."/>
        </authorList>
    </citation>
    <scope>NUCLEOTIDE SEQUENCE [LARGE SCALE GENOMIC DNA]</scope>
    <source>
        <strain evidence="2 3">FD-317 M1</strain>
    </source>
</reference>
<proteinExistence type="predicted"/>
<organism evidence="2 3">
    <name type="scientific">Collybiopsis luxurians FD-317 M1</name>
    <dbReference type="NCBI Taxonomy" id="944289"/>
    <lineage>
        <taxon>Eukaryota</taxon>
        <taxon>Fungi</taxon>
        <taxon>Dikarya</taxon>
        <taxon>Basidiomycota</taxon>
        <taxon>Agaricomycotina</taxon>
        <taxon>Agaricomycetes</taxon>
        <taxon>Agaricomycetidae</taxon>
        <taxon>Agaricales</taxon>
        <taxon>Marasmiineae</taxon>
        <taxon>Omphalotaceae</taxon>
        <taxon>Collybiopsis</taxon>
        <taxon>Collybiopsis luxurians</taxon>
    </lineage>
</organism>